<keyword evidence="5" id="KW-1185">Reference proteome</keyword>
<dbReference type="SUPFAM" id="SSF51182">
    <property type="entry name" value="RmlC-like cupins"/>
    <property type="match status" value="1"/>
</dbReference>
<feature type="domain" description="Cupin type-2" evidence="3">
    <location>
        <begin position="94"/>
        <end position="155"/>
    </location>
</feature>
<reference evidence="4 5" key="1">
    <citation type="submission" date="2014-07" db="EMBL/GenBank/DDBJ databases">
        <title>Genome of Chryseobacterium piperi CTM.</title>
        <authorList>
            <person name="Pipes S.E."/>
            <person name="Stropko S.J."/>
            <person name="Newman J.D."/>
        </authorList>
    </citation>
    <scope>NUCLEOTIDE SEQUENCE [LARGE SCALE GENOMIC DNA]</scope>
    <source>
        <strain evidence="4 5">CTM</strain>
    </source>
</reference>
<evidence type="ECO:0000313" key="5">
    <source>
        <dbReference type="Proteomes" id="UP000028709"/>
    </source>
</evidence>
<dbReference type="CDD" id="cd06992">
    <property type="entry name" value="cupin_GDO-like_C"/>
    <property type="match status" value="1"/>
</dbReference>
<dbReference type="GO" id="GO:0051213">
    <property type="term" value="F:dioxygenase activity"/>
    <property type="evidence" value="ECO:0007669"/>
    <property type="project" value="UniProtKB-KW"/>
</dbReference>
<dbReference type="InterPro" id="IPR047183">
    <property type="entry name" value="GDO-like"/>
</dbReference>
<keyword evidence="2" id="KW-0560">Oxidoreductase</keyword>
<feature type="domain" description="Cupin type-2" evidence="3">
    <location>
        <begin position="259"/>
        <end position="326"/>
    </location>
</feature>
<comment type="caution">
    <text evidence="4">The sequence shown here is derived from an EMBL/GenBank/DDBJ whole genome shotgun (WGS) entry which is preliminary data.</text>
</comment>
<dbReference type="KEGG" id="cpip:CJF12_16165"/>
<dbReference type="InterPro" id="IPR011051">
    <property type="entry name" value="RmlC_Cupin_sf"/>
</dbReference>
<dbReference type="CDD" id="cd02216">
    <property type="entry name" value="cupin_GDO-like_N"/>
    <property type="match status" value="1"/>
</dbReference>
<dbReference type="Proteomes" id="UP000028709">
    <property type="component" value="Unassembled WGS sequence"/>
</dbReference>
<dbReference type="EMBL" id="JPRJ01000008">
    <property type="protein sequence ID" value="KFF29209.1"/>
    <property type="molecule type" value="Genomic_DNA"/>
</dbReference>
<dbReference type="InterPro" id="IPR014710">
    <property type="entry name" value="RmlC-like_jellyroll"/>
</dbReference>
<dbReference type="Gene3D" id="2.60.120.10">
    <property type="entry name" value="Jelly Rolls"/>
    <property type="match status" value="1"/>
</dbReference>
<dbReference type="PANTHER" id="PTHR41517">
    <property type="entry name" value="1,2-DIOXYGENASE PROTEIN-RELATED"/>
    <property type="match status" value="1"/>
</dbReference>
<dbReference type="STRING" id="558152.IQ37_06515"/>
<evidence type="ECO:0000256" key="1">
    <source>
        <dbReference type="ARBA" id="ARBA00022964"/>
    </source>
</evidence>
<dbReference type="Pfam" id="PF07883">
    <property type="entry name" value="Cupin_2"/>
    <property type="match status" value="2"/>
</dbReference>
<protein>
    <recommendedName>
        <fullName evidence="3">Cupin type-2 domain-containing protein</fullName>
    </recommendedName>
</protein>
<evidence type="ECO:0000256" key="2">
    <source>
        <dbReference type="ARBA" id="ARBA00023002"/>
    </source>
</evidence>
<evidence type="ECO:0000259" key="3">
    <source>
        <dbReference type="Pfam" id="PF07883"/>
    </source>
</evidence>
<keyword evidence="1" id="KW-0223">Dioxygenase</keyword>
<accession>A0A086BJU5</accession>
<dbReference type="AlphaFoldDB" id="A0A086BJU5"/>
<sequence>MKEKEALYSRLKEQNLTPLWLVEQDVLPLHPSPAAIPWLWKWDQLHQLASTAGKLVELEDGGDRRALGLSNPGLNGKPYATETLWMALQWLNGKEIAPPHRHIAQASRFIIQSEGSYSTVEGNRIFLERGDYVLNPPMLWHDHGSINDKHAIWLDALDIPVTNYLNANFFESYHLDQQEITKKMNASVLKHGNGNYRPLWEPPINEYPPVSVYKWKDTLKALNDLKEADEASPYDDLALEYVNSFNGKAVMKTFGASIQMIRPKVHTKAHRHVSSNVYYVFEGSGYSVIDGVQFNWSEGDFFVIPTWACHEHCNISENSDAILFSVSDIPLMRALDKYREEPYLENNGHQFVREVFKSPL</sequence>
<dbReference type="OrthoDB" id="285029at2"/>
<dbReference type="RefSeq" id="WP_034682739.1">
    <property type="nucleotide sequence ID" value="NZ_CP023049.2"/>
</dbReference>
<organism evidence="4 5">
    <name type="scientific">Chryseobacterium piperi</name>
    <dbReference type="NCBI Taxonomy" id="558152"/>
    <lineage>
        <taxon>Bacteria</taxon>
        <taxon>Pseudomonadati</taxon>
        <taxon>Bacteroidota</taxon>
        <taxon>Flavobacteriia</taxon>
        <taxon>Flavobacteriales</taxon>
        <taxon>Weeksellaceae</taxon>
        <taxon>Chryseobacterium group</taxon>
        <taxon>Chryseobacterium</taxon>
    </lineage>
</organism>
<dbReference type="PANTHER" id="PTHR41517:SF1">
    <property type="entry name" value="CUPIN"/>
    <property type="match status" value="1"/>
</dbReference>
<dbReference type="InterPro" id="IPR013096">
    <property type="entry name" value="Cupin_2"/>
</dbReference>
<name>A0A086BJU5_9FLAO</name>
<gene>
    <name evidence="4" type="ORF">IQ37_06515</name>
</gene>
<evidence type="ECO:0000313" key="4">
    <source>
        <dbReference type="EMBL" id="KFF29209.1"/>
    </source>
</evidence>
<proteinExistence type="predicted"/>
<dbReference type="eggNOG" id="COG3435">
    <property type="taxonomic scope" value="Bacteria"/>
</dbReference>